<name>A0A6G4E3H9_CLOSG</name>
<dbReference type="SUPFAM" id="SSF53041">
    <property type="entry name" value="Resolvase-like"/>
    <property type="match status" value="1"/>
</dbReference>
<evidence type="ECO:0000259" key="1">
    <source>
        <dbReference type="PROSITE" id="PS51737"/>
    </source>
</evidence>
<dbReference type="AlphaFoldDB" id="A0A6G4E3H9"/>
<gene>
    <name evidence="2" type="ORF">FC797_06265</name>
</gene>
<dbReference type="InterPro" id="IPR011109">
    <property type="entry name" value="DNA_bind_recombinase_dom"/>
</dbReference>
<dbReference type="GO" id="GO:0003677">
    <property type="term" value="F:DNA binding"/>
    <property type="evidence" value="ECO:0007669"/>
    <property type="project" value="InterPro"/>
</dbReference>
<organism evidence="2">
    <name type="scientific">Clostridium sporogenes</name>
    <dbReference type="NCBI Taxonomy" id="1509"/>
    <lineage>
        <taxon>Bacteria</taxon>
        <taxon>Bacillati</taxon>
        <taxon>Bacillota</taxon>
        <taxon>Clostridia</taxon>
        <taxon>Eubacteriales</taxon>
        <taxon>Clostridiaceae</taxon>
        <taxon>Clostridium</taxon>
    </lineage>
</organism>
<proteinExistence type="predicted"/>
<evidence type="ECO:0000313" key="2">
    <source>
        <dbReference type="EMBL" id="NFG50905.1"/>
    </source>
</evidence>
<sequence length="254" mass="29017">MIFDSYENYFDIILVKSISRFNRNTVDLIDTVNKLRCLGIEVIFNQENISSKDRDSDLVMALSASLAQSESESLSVAIKWGLKRGFESGESKLYTRKCFGYSQSETGELVINEEQAEVVRKIFDLYLSGYSVDMIMKELASSSIKSPTGKDTWSKRSIQKMLTNEKYIGNVLLGKTYTATFPNNKQKLNRGEQELFLMKDGHDPIISNEVFQKVQEEMKSRSNIEVVNGKTKRKSTNYSSKDIERQVVIRLGHK</sequence>
<dbReference type="EMBL" id="SWPD01000004">
    <property type="protein sequence ID" value="NFG50905.1"/>
    <property type="molecule type" value="Genomic_DNA"/>
</dbReference>
<reference evidence="2" key="1">
    <citation type="submission" date="2019-04" db="EMBL/GenBank/DDBJ databases">
        <title>Genome sequencing of Clostridium botulinum Groups I-IV and Clostridium butyricum.</title>
        <authorList>
            <person name="Brunt J."/>
            <person name="Van Vliet A.H.M."/>
            <person name="Stringer S.C."/>
            <person name="Carter A.T."/>
            <person name="Peck M.W."/>
        </authorList>
    </citation>
    <scope>NUCLEOTIDE SEQUENCE</scope>
    <source>
        <strain evidence="2">IFR 18/034</strain>
    </source>
</reference>
<dbReference type="Gene3D" id="3.40.50.1390">
    <property type="entry name" value="Resolvase, N-terminal catalytic domain"/>
    <property type="match status" value="1"/>
</dbReference>
<protein>
    <submittedName>
        <fullName evidence="2">Recombinase family protein</fullName>
    </submittedName>
</protein>
<dbReference type="GO" id="GO:0000150">
    <property type="term" value="F:DNA strand exchange activity"/>
    <property type="evidence" value="ECO:0007669"/>
    <property type="project" value="InterPro"/>
</dbReference>
<dbReference type="InterPro" id="IPR036162">
    <property type="entry name" value="Resolvase-like_N_sf"/>
</dbReference>
<dbReference type="PANTHER" id="PTHR30461:SF23">
    <property type="entry name" value="DNA RECOMBINASE-RELATED"/>
    <property type="match status" value="1"/>
</dbReference>
<dbReference type="PROSITE" id="PS51737">
    <property type="entry name" value="RECOMBINASE_DNA_BIND"/>
    <property type="match status" value="1"/>
</dbReference>
<dbReference type="Pfam" id="PF07508">
    <property type="entry name" value="Recombinase"/>
    <property type="match status" value="1"/>
</dbReference>
<dbReference type="CDD" id="cd00338">
    <property type="entry name" value="Ser_Recombinase"/>
    <property type="match status" value="1"/>
</dbReference>
<feature type="domain" description="Recombinase" evidence="1">
    <location>
        <begin position="98"/>
        <end position="224"/>
    </location>
</feature>
<accession>A0A6G4E3H9</accession>
<dbReference type="PANTHER" id="PTHR30461">
    <property type="entry name" value="DNA-INVERTASE FROM LAMBDOID PROPHAGE"/>
    <property type="match status" value="1"/>
</dbReference>
<dbReference type="InterPro" id="IPR038109">
    <property type="entry name" value="DNA_bind_recomb_sf"/>
</dbReference>
<dbReference type="Pfam" id="PF00239">
    <property type="entry name" value="Resolvase"/>
    <property type="match status" value="1"/>
</dbReference>
<comment type="caution">
    <text evidence="2">The sequence shown here is derived from an EMBL/GenBank/DDBJ whole genome shotgun (WGS) entry which is preliminary data.</text>
</comment>
<dbReference type="Gene3D" id="3.90.1750.20">
    <property type="entry name" value="Putative Large Serine Recombinase, Chain B, Domain 2"/>
    <property type="match status" value="1"/>
</dbReference>
<dbReference type="InterPro" id="IPR050639">
    <property type="entry name" value="SSR_resolvase"/>
</dbReference>
<dbReference type="InterPro" id="IPR006119">
    <property type="entry name" value="Resolv_N"/>
</dbReference>